<dbReference type="InterPro" id="IPR000600">
    <property type="entry name" value="ROK"/>
</dbReference>
<comment type="caution">
    <text evidence="1">The sequence shown here is derived from an EMBL/GenBank/DDBJ whole genome shotgun (WGS) entry which is preliminary data.</text>
</comment>
<evidence type="ECO:0000313" key="1">
    <source>
        <dbReference type="EMBL" id="MBJ6802349.1"/>
    </source>
</evidence>
<dbReference type="PROSITE" id="PS01125">
    <property type="entry name" value="ROK"/>
    <property type="match status" value="1"/>
</dbReference>
<evidence type="ECO:0000313" key="2">
    <source>
        <dbReference type="Proteomes" id="UP000641025"/>
    </source>
</evidence>
<organism evidence="1 2">
    <name type="scientific">Geomonas propionica</name>
    <dbReference type="NCBI Taxonomy" id="2798582"/>
    <lineage>
        <taxon>Bacteria</taxon>
        <taxon>Pseudomonadati</taxon>
        <taxon>Thermodesulfobacteriota</taxon>
        <taxon>Desulfuromonadia</taxon>
        <taxon>Geobacterales</taxon>
        <taxon>Geobacteraceae</taxon>
        <taxon>Geomonas</taxon>
    </lineage>
</organism>
<dbReference type="SUPFAM" id="SSF53067">
    <property type="entry name" value="Actin-like ATPase domain"/>
    <property type="match status" value="1"/>
</dbReference>
<dbReference type="Proteomes" id="UP000641025">
    <property type="component" value="Unassembled WGS sequence"/>
</dbReference>
<dbReference type="PANTHER" id="PTHR18964:SF174">
    <property type="entry name" value="D-ALLOSE KINASE-RELATED"/>
    <property type="match status" value="1"/>
</dbReference>
<gene>
    <name evidence="1" type="ORF">JFN90_19660</name>
</gene>
<protein>
    <submittedName>
        <fullName evidence="1">ROK family protein</fullName>
    </submittedName>
</protein>
<dbReference type="RefSeq" id="WP_199396824.1">
    <property type="nucleotide sequence ID" value="NZ_JAEMHK010000018.1"/>
</dbReference>
<dbReference type="CDD" id="cd24066">
    <property type="entry name" value="ASKHA_NBD_ROK_EcFRK-like"/>
    <property type="match status" value="1"/>
</dbReference>
<dbReference type="InterPro" id="IPR049874">
    <property type="entry name" value="ROK_cs"/>
</dbReference>
<dbReference type="EMBL" id="JAEMHK010000018">
    <property type="protein sequence ID" value="MBJ6802349.1"/>
    <property type="molecule type" value="Genomic_DNA"/>
</dbReference>
<sequence>MAAAEMYRIGIDLGGTKTEGVLLDPADVVLVRERRFTPLAEGYLAILHLVAQLVRDLAARLPQGAPCTVGVGIPGSVDAVTGLARNANSVCLIGRAFQADLERLLGKRVGVRNDADCFTLAECRKGAGAGHPVVFGVIMGTGCGGGICLDGVVREGPHRISGEWGHVSIDPAGAPCYCGNRGCIETKISGSGVEAAYLARNGVPLSMEEIVAGARRGESGPLLAFNTFLDDFGRSLGGLISVLDPDAVVLGGGLSHIDELYHAGLERVRHYAFHDNLRTPVLKNKLGDSAGVFGAAWIGI</sequence>
<dbReference type="InterPro" id="IPR043129">
    <property type="entry name" value="ATPase_NBD"/>
</dbReference>
<name>A0ABS0YWL0_9BACT</name>
<dbReference type="Pfam" id="PF00480">
    <property type="entry name" value="ROK"/>
    <property type="match status" value="1"/>
</dbReference>
<keyword evidence="2" id="KW-1185">Reference proteome</keyword>
<dbReference type="PANTHER" id="PTHR18964">
    <property type="entry name" value="ROK (REPRESSOR, ORF, KINASE) FAMILY"/>
    <property type="match status" value="1"/>
</dbReference>
<reference evidence="1 2" key="1">
    <citation type="submission" date="2020-12" db="EMBL/GenBank/DDBJ databases">
        <title>Geomonas sp. Red259, isolated from paddy soil.</title>
        <authorList>
            <person name="Xu Z."/>
            <person name="Zhang Z."/>
            <person name="Masuda Y."/>
            <person name="Itoh H."/>
            <person name="Senoo K."/>
        </authorList>
    </citation>
    <scope>NUCLEOTIDE SEQUENCE [LARGE SCALE GENOMIC DNA]</scope>
    <source>
        <strain evidence="1 2">Red259</strain>
    </source>
</reference>
<accession>A0ABS0YWL0</accession>
<dbReference type="Gene3D" id="3.30.420.40">
    <property type="match status" value="2"/>
</dbReference>
<proteinExistence type="predicted"/>